<dbReference type="PANTHER" id="PTHR11920:SF335">
    <property type="entry name" value="GUANYLATE CYCLASE"/>
    <property type="match status" value="1"/>
</dbReference>
<dbReference type="GO" id="GO:0005886">
    <property type="term" value="C:plasma membrane"/>
    <property type="evidence" value="ECO:0007669"/>
    <property type="project" value="UniProtKB-SubCell"/>
</dbReference>
<feature type="domain" description="Guanylate cyclase" evidence="13">
    <location>
        <begin position="815"/>
        <end position="942"/>
    </location>
</feature>
<dbReference type="SUPFAM" id="SSF55781">
    <property type="entry name" value="GAF domain-like"/>
    <property type="match status" value="1"/>
</dbReference>
<dbReference type="RefSeq" id="WP_015177571.1">
    <property type="nucleotide sequence ID" value="NC_019729.1"/>
</dbReference>
<feature type="transmembrane region" description="Helical" evidence="10">
    <location>
        <begin position="205"/>
        <end position="223"/>
    </location>
</feature>
<evidence type="ECO:0000259" key="11">
    <source>
        <dbReference type="PROSITE" id="PS50112"/>
    </source>
</evidence>
<dbReference type="SMART" id="SM00086">
    <property type="entry name" value="PAC"/>
    <property type="match status" value="2"/>
</dbReference>
<evidence type="ECO:0000256" key="9">
    <source>
        <dbReference type="SAM" id="Coils"/>
    </source>
</evidence>
<dbReference type="InterPro" id="IPR035965">
    <property type="entry name" value="PAS-like_dom_sf"/>
</dbReference>
<evidence type="ECO:0000313" key="14">
    <source>
        <dbReference type="EMBL" id="AFZ08322.1"/>
    </source>
</evidence>
<feature type="domain" description="PAS" evidence="11">
    <location>
        <begin position="652"/>
        <end position="693"/>
    </location>
</feature>
<dbReference type="InterPro" id="IPR000700">
    <property type="entry name" value="PAS-assoc_C"/>
</dbReference>
<dbReference type="Gene3D" id="3.30.70.1230">
    <property type="entry name" value="Nucleotide cyclase"/>
    <property type="match status" value="1"/>
</dbReference>
<dbReference type="InterPro" id="IPR029787">
    <property type="entry name" value="Nucleotide_cyclase"/>
</dbReference>
<evidence type="ECO:0000259" key="13">
    <source>
        <dbReference type="PROSITE" id="PS50125"/>
    </source>
</evidence>
<dbReference type="FunFam" id="3.30.70.1230:FF:000036">
    <property type="entry name" value="Adenylate/guanylate cyclase catalytic domain protein"/>
    <property type="match status" value="1"/>
</dbReference>
<reference evidence="14 15" key="1">
    <citation type="submission" date="2012-05" db="EMBL/GenBank/DDBJ databases">
        <title>Finished chromosome of genome of Oscillatoria sp. PCC 7112.</title>
        <authorList>
            <consortium name="US DOE Joint Genome Institute"/>
            <person name="Gugger M."/>
            <person name="Coursin T."/>
            <person name="Rippka R."/>
            <person name="Tandeau De Marsac N."/>
            <person name="Huntemann M."/>
            <person name="Wei C.-L."/>
            <person name="Han J."/>
            <person name="Detter J.C."/>
            <person name="Han C."/>
            <person name="Tapia R."/>
            <person name="Davenport K."/>
            <person name="Daligault H."/>
            <person name="Erkkila T."/>
            <person name="Gu W."/>
            <person name="Munk A.C.C."/>
            <person name="Teshima H."/>
            <person name="Xu Y."/>
            <person name="Chain P."/>
            <person name="Chen A."/>
            <person name="Krypides N."/>
            <person name="Mavromatis K."/>
            <person name="Markowitz V."/>
            <person name="Szeto E."/>
            <person name="Ivanova N."/>
            <person name="Mikhailova N."/>
            <person name="Ovchinnikova G."/>
            <person name="Pagani I."/>
            <person name="Pati A."/>
            <person name="Goodwin L."/>
            <person name="Peters L."/>
            <person name="Pitluck S."/>
            <person name="Woyke T."/>
            <person name="Kerfeld C."/>
        </authorList>
    </citation>
    <scope>NUCLEOTIDE SEQUENCE [LARGE SCALE GENOMIC DNA]</scope>
    <source>
        <strain evidence="14 15">PCC 7112</strain>
    </source>
</reference>
<dbReference type="PROSITE" id="PS00452">
    <property type="entry name" value="GUANYLATE_CYCLASE_1"/>
    <property type="match status" value="1"/>
</dbReference>
<dbReference type="InterPro" id="IPR029016">
    <property type="entry name" value="GAF-like_dom_sf"/>
</dbReference>
<keyword evidence="4" id="KW-0547">Nucleotide-binding</keyword>
<dbReference type="CDD" id="cd00130">
    <property type="entry name" value="PAS"/>
    <property type="match status" value="2"/>
</dbReference>
<feature type="transmembrane region" description="Helical" evidence="10">
    <location>
        <begin position="125"/>
        <end position="151"/>
    </location>
</feature>
<sequence>MNLNLNQFLRFPQSRIGRYLAQVAVVGVAYAVGARLAISIQGVSPFAASVWPPAGIAQAGLLLYGSKVWPAIVLGTFLLNLVNPSEQIFEVWLGGNAGAILQAVFAVKALGWLGFRPSLARLKDVVNLILFGGLISTQISCTIGAFSIYLAGKVDWAGYWSLRWNWCLGDTMGILIFTPLILIFIRPKVTAERLKIQTDSKKKYLIVRGVWLILLIGASWLVFESKHEASIARYPLEYWPFPLIIWAALELGQRATVLASFVVSIIAILGSSHGGGPFTAKADNINQAILFLQAFLAVVTITSLLLAATVAERTAAECSLRQSEIKYRELVENANSIILKLNADGYITFFNEFAEKFFGYKEEEILGKNALGTIIPPTDIDGNNLELVYGQILQNPDRFTSYENENIRRSGDRVWVSWANKPLVDAAGKLLGILCIGTDITDRRKAEIALQKLNEKLEIRVEERTNALKQSELQLQKQKSALIDLAKNKALNQGDLTKALQEITETASRTLEVARSSVWLYDRTKSKIECLDLFDRTLNQHSHGLELAAADYPVYFQALREERAIAAFDAQKDFRTREFAESYLIPFGITSMLDTPIQIGGETAGVICLEHVGTPRSWTIEEQSFAVSLADSVTFAVEARQRQRAEEALRQAEEKYRSIFENAIVGIFQTTPDGEYLSANPALLRIYGYSSGEEFVGTLTDISQQLYVDPDRRAEVVRLIEEQGKVSDFESQIYRRDGSIIWISENTYTVRDSYGNLLYYEGTVQDITTRKQAEAALRLEQEKSDRLLLNVLPQPIADRLKQDQSIIADTFAEVTVLFADIVGFTQISSQISPPELVSLLNDIFSTFDRLAEKHGLEKIKTIGDAYMVVGGLPMPRSDHAEAIAQMALDMQQAITEFSDTHDRDFSIRIGINTGPVVAGVIGIKKFIYDLWGDTVNTASRMESHGLPGCIQVTSAIYDILHDKYVFESRGAIEVKGKGEMNTYFLTGIKL</sequence>
<dbReference type="GO" id="GO:0000166">
    <property type="term" value="F:nucleotide binding"/>
    <property type="evidence" value="ECO:0007669"/>
    <property type="project" value="UniProtKB-KW"/>
</dbReference>
<organism evidence="14 15">
    <name type="scientific">Phormidium nigroviride PCC 7112</name>
    <dbReference type="NCBI Taxonomy" id="179408"/>
    <lineage>
        <taxon>Bacteria</taxon>
        <taxon>Bacillati</taxon>
        <taxon>Cyanobacteriota</taxon>
        <taxon>Cyanophyceae</taxon>
        <taxon>Oscillatoriophycideae</taxon>
        <taxon>Oscillatoriales</taxon>
        <taxon>Oscillatoriaceae</taxon>
        <taxon>Phormidium</taxon>
    </lineage>
</organism>
<dbReference type="Pfam" id="PF01590">
    <property type="entry name" value="GAF"/>
    <property type="match status" value="1"/>
</dbReference>
<keyword evidence="3 10" id="KW-0812">Transmembrane</keyword>
<dbReference type="SUPFAM" id="SSF55785">
    <property type="entry name" value="PYP-like sensor domain (PAS domain)"/>
    <property type="match status" value="2"/>
</dbReference>
<evidence type="ECO:0000256" key="2">
    <source>
        <dbReference type="ARBA" id="ARBA00022475"/>
    </source>
</evidence>
<dbReference type="eggNOG" id="COG2202">
    <property type="taxonomic scope" value="Bacteria"/>
</dbReference>
<dbReference type="InterPro" id="IPR001054">
    <property type="entry name" value="A/G_cyclase"/>
</dbReference>
<feature type="coiled-coil region" evidence="9">
    <location>
        <begin position="443"/>
        <end position="488"/>
    </location>
</feature>
<evidence type="ECO:0000256" key="8">
    <source>
        <dbReference type="RuleBase" id="RU000405"/>
    </source>
</evidence>
<dbReference type="eggNOG" id="COG3447">
    <property type="taxonomic scope" value="Bacteria"/>
</dbReference>
<dbReference type="PATRIC" id="fig|179408.3.peg.4905"/>
<keyword evidence="2" id="KW-1003">Cell membrane</keyword>
<dbReference type="InterPro" id="IPR000014">
    <property type="entry name" value="PAS"/>
</dbReference>
<feature type="transmembrane region" description="Helical" evidence="10">
    <location>
        <begin position="59"/>
        <end position="79"/>
    </location>
</feature>
<feature type="transmembrane region" description="Helical" evidence="10">
    <location>
        <begin position="91"/>
        <end position="113"/>
    </location>
</feature>
<dbReference type="Proteomes" id="UP000010478">
    <property type="component" value="Chromosome"/>
</dbReference>
<keyword evidence="7 8" id="KW-0456">Lyase</keyword>
<dbReference type="SMART" id="SM00044">
    <property type="entry name" value="CYCc"/>
    <property type="match status" value="1"/>
</dbReference>
<keyword evidence="15" id="KW-1185">Reference proteome</keyword>
<feature type="transmembrane region" description="Helical" evidence="10">
    <location>
        <begin position="20"/>
        <end position="38"/>
    </location>
</feature>
<evidence type="ECO:0000256" key="4">
    <source>
        <dbReference type="ARBA" id="ARBA00022741"/>
    </source>
</evidence>
<dbReference type="InterPro" id="IPR001610">
    <property type="entry name" value="PAC"/>
</dbReference>
<dbReference type="AlphaFoldDB" id="K9VLE6"/>
<dbReference type="GO" id="GO:0035556">
    <property type="term" value="P:intracellular signal transduction"/>
    <property type="evidence" value="ECO:0007669"/>
    <property type="project" value="InterPro"/>
</dbReference>
<dbReference type="InterPro" id="IPR007895">
    <property type="entry name" value="MASE1"/>
</dbReference>
<evidence type="ECO:0000256" key="1">
    <source>
        <dbReference type="ARBA" id="ARBA00004651"/>
    </source>
</evidence>
<dbReference type="InterPro" id="IPR003018">
    <property type="entry name" value="GAF"/>
</dbReference>
<feature type="domain" description="PAS" evidence="11">
    <location>
        <begin position="323"/>
        <end position="379"/>
    </location>
</feature>
<feature type="transmembrane region" description="Helical" evidence="10">
    <location>
        <begin position="163"/>
        <end position="185"/>
    </location>
</feature>
<dbReference type="KEGG" id="oni:Osc7112_3986"/>
<accession>K9VLE6</accession>
<feature type="transmembrane region" description="Helical" evidence="10">
    <location>
        <begin position="243"/>
        <end position="269"/>
    </location>
</feature>
<dbReference type="Gene3D" id="3.30.450.40">
    <property type="match status" value="1"/>
</dbReference>
<gene>
    <name evidence="14" type="ORF">Osc7112_3986</name>
</gene>
<protein>
    <submittedName>
        <fullName evidence="14">Adenylate/guanylate cyclase with GAF and PAS/PAC sensors</fullName>
        <ecNumber evidence="14">4.6.1.2</ecNumber>
    </submittedName>
</protein>
<dbReference type="Pfam" id="PF00989">
    <property type="entry name" value="PAS"/>
    <property type="match status" value="1"/>
</dbReference>
<evidence type="ECO:0000256" key="10">
    <source>
        <dbReference type="SAM" id="Phobius"/>
    </source>
</evidence>
<dbReference type="eggNOG" id="COG2203">
    <property type="taxonomic scope" value="Bacteria"/>
</dbReference>
<dbReference type="InterPro" id="IPR050401">
    <property type="entry name" value="Cyclic_nucleotide_synthase"/>
</dbReference>
<dbReference type="SUPFAM" id="SSF55073">
    <property type="entry name" value="Nucleotide cyclase"/>
    <property type="match status" value="1"/>
</dbReference>
<dbReference type="HOGENOM" id="CLU_012311_0_0_3"/>
<dbReference type="Pfam" id="PF00211">
    <property type="entry name" value="Guanylate_cyc"/>
    <property type="match status" value="1"/>
</dbReference>
<proteinExistence type="inferred from homology"/>
<evidence type="ECO:0000256" key="6">
    <source>
        <dbReference type="ARBA" id="ARBA00023136"/>
    </source>
</evidence>
<keyword evidence="9" id="KW-0175">Coiled coil</keyword>
<dbReference type="Pfam" id="PF05231">
    <property type="entry name" value="MASE1"/>
    <property type="match status" value="1"/>
</dbReference>
<keyword evidence="5 10" id="KW-1133">Transmembrane helix</keyword>
<dbReference type="Pfam" id="PF13426">
    <property type="entry name" value="PAS_9"/>
    <property type="match status" value="1"/>
</dbReference>
<dbReference type="PROSITE" id="PS50113">
    <property type="entry name" value="PAC"/>
    <property type="match status" value="2"/>
</dbReference>
<dbReference type="OrthoDB" id="456159at2"/>
<dbReference type="CDD" id="cd07302">
    <property type="entry name" value="CHD"/>
    <property type="match status" value="1"/>
</dbReference>
<evidence type="ECO:0000313" key="15">
    <source>
        <dbReference type="Proteomes" id="UP000010478"/>
    </source>
</evidence>
<evidence type="ECO:0000259" key="12">
    <source>
        <dbReference type="PROSITE" id="PS50113"/>
    </source>
</evidence>
<comment type="similarity">
    <text evidence="8">Belongs to the adenylyl cyclase class-4/guanylyl cyclase family.</text>
</comment>
<feature type="transmembrane region" description="Helical" evidence="10">
    <location>
        <begin position="290"/>
        <end position="311"/>
    </location>
</feature>
<dbReference type="GO" id="GO:0004016">
    <property type="term" value="F:adenylate cyclase activity"/>
    <property type="evidence" value="ECO:0007669"/>
    <property type="project" value="UniProtKB-ARBA"/>
</dbReference>
<dbReference type="GO" id="GO:0004383">
    <property type="term" value="F:guanylate cyclase activity"/>
    <property type="evidence" value="ECO:0007669"/>
    <property type="project" value="UniProtKB-EC"/>
</dbReference>
<dbReference type="Gene3D" id="3.30.450.20">
    <property type="entry name" value="PAS domain"/>
    <property type="match status" value="2"/>
</dbReference>
<dbReference type="PROSITE" id="PS50125">
    <property type="entry name" value="GUANYLATE_CYCLASE_2"/>
    <property type="match status" value="1"/>
</dbReference>
<name>K9VLE6_9CYAN</name>
<feature type="domain" description="PAC" evidence="12">
    <location>
        <begin position="727"/>
        <end position="779"/>
    </location>
</feature>
<feature type="domain" description="PAC" evidence="12">
    <location>
        <begin position="400"/>
        <end position="452"/>
    </location>
</feature>
<comment type="subcellular location">
    <subcellularLocation>
        <location evidence="1">Cell membrane</location>
        <topology evidence="1">Multi-pass membrane protein</topology>
    </subcellularLocation>
</comment>
<dbReference type="InterPro" id="IPR013767">
    <property type="entry name" value="PAS_fold"/>
</dbReference>
<dbReference type="GO" id="GO:0006355">
    <property type="term" value="P:regulation of DNA-templated transcription"/>
    <property type="evidence" value="ECO:0007669"/>
    <property type="project" value="InterPro"/>
</dbReference>
<keyword evidence="6 10" id="KW-0472">Membrane</keyword>
<dbReference type="STRING" id="179408.Osc7112_3986"/>
<dbReference type="InterPro" id="IPR018297">
    <property type="entry name" value="A/G_cyclase_CS"/>
</dbReference>
<evidence type="ECO:0000256" key="3">
    <source>
        <dbReference type="ARBA" id="ARBA00022692"/>
    </source>
</evidence>
<feature type="coiled-coil region" evidence="9">
    <location>
        <begin position="635"/>
        <end position="662"/>
    </location>
</feature>
<dbReference type="PROSITE" id="PS50112">
    <property type="entry name" value="PAS"/>
    <property type="match status" value="2"/>
</dbReference>
<dbReference type="SMART" id="SM00065">
    <property type="entry name" value="GAF"/>
    <property type="match status" value="1"/>
</dbReference>
<evidence type="ECO:0000256" key="5">
    <source>
        <dbReference type="ARBA" id="ARBA00022989"/>
    </source>
</evidence>
<dbReference type="PANTHER" id="PTHR11920">
    <property type="entry name" value="GUANYLYL CYCLASE"/>
    <property type="match status" value="1"/>
</dbReference>
<dbReference type="EMBL" id="CP003614">
    <property type="protein sequence ID" value="AFZ08322.1"/>
    <property type="molecule type" value="Genomic_DNA"/>
</dbReference>
<dbReference type="eggNOG" id="COG2114">
    <property type="taxonomic scope" value="Bacteria"/>
</dbReference>
<evidence type="ECO:0000256" key="7">
    <source>
        <dbReference type="ARBA" id="ARBA00023239"/>
    </source>
</evidence>
<dbReference type="EC" id="4.6.1.2" evidence="14"/>
<dbReference type="NCBIfam" id="TIGR00229">
    <property type="entry name" value="sensory_box"/>
    <property type="match status" value="2"/>
</dbReference>
<dbReference type="SMART" id="SM00091">
    <property type="entry name" value="PAS"/>
    <property type="match status" value="2"/>
</dbReference>